<keyword evidence="1" id="KW-1133">Transmembrane helix</keyword>
<protein>
    <submittedName>
        <fullName evidence="2">Uncharacterized protein</fullName>
    </submittedName>
</protein>
<feature type="transmembrane region" description="Helical" evidence="1">
    <location>
        <begin position="22"/>
        <end position="42"/>
    </location>
</feature>
<evidence type="ECO:0000256" key="1">
    <source>
        <dbReference type="SAM" id="Phobius"/>
    </source>
</evidence>
<dbReference type="OrthoDB" id="9765532at2"/>
<dbReference type="EMBL" id="FOTY01000014">
    <property type="protein sequence ID" value="SFM09029.1"/>
    <property type="molecule type" value="Genomic_DNA"/>
</dbReference>
<accession>A0A1I4N0H6</accession>
<name>A0A1I4N0H6_9BACI</name>
<proteinExistence type="predicted"/>
<feature type="transmembrane region" description="Helical" evidence="1">
    <location>
        <begin position="54"/>
        <end position="76"/>
    </location>
</feature>
<keyword evidence="1" id="KW-0812">Transmembrane</keyword>
<dbReference type="Proteomes" id="UP000199668">
    <property type="component" value="Unassembled WGS sequence"/>
</dbReference>
<feature type="transmembrane region" description="Helical" evidence="1">
    <location>
        <begin position="111"/>
        <end position="130"/>
    </location>
</feature>
<dbReference type="RefSeq" id="WP_090927213.1">
    <property type="nucleotide sequence ID" value="NZ_FOTY01000014.1"/>
</dbReference>
<keyword evidence="3" id="KW-1185">Reference proteome</keyword>
<reference evidence="2 3" key="1">
    <citation type="submission" date="2016-10" db="EMBL/GenBank/DDBJ databases">
        <authorList>
            <person name="de Groot N.N."/>
        </authorList>
    </citation>
    <scope>NUCLEOTIDE SEQUENCE [LARGE SCALE GENOMIC DNA]</scope>
    <source>
        <strain evidence="2 3">CGMCC 1.6134</strain>
    </source>
</reference>
<dbReference type="AlphaFoldDB" id="A0A1I4N0H6"/>
<evidence type="ECO:0000313" key="2">
    <source>
        <dbReference type="EMBL" id="SFM09029.1"/>
    </source>
</evidence>
<evidence type="ECO:0000313" key="3">
    <source>
        <dbReference type="Proteomes" id="UP000199668"/>
    </source>
</evidence>
<sequence>MDDRLNNGTSNSVKVENMKMKIALLSLFTFGIHFILLYISGWHQPSSHSVMGPIFFSAFVTAVPYMIFVYIPARFIFTRQIRGWMKHVLFLLISYGLFYLLSMMSEELGDLMGIDYIPFTLLLFSAFLLWDSMSKALDEEE</sequence>
<organism evidence="2 3">
    <name type="scientific">Salibacterium qingdaonense</name>
    <dbReference type="NCBI Taxonomy" id="266892"/>
    <lineage>
        <taxon>Bacteria</taxon>
        <taxon>Bacillati</taxon>
        <taxon>Bacillota</taxon>
        <taxon>Bacilli</taxon>
        <taxon>Bacillales</taxon>
        <taxon>Bacillaceae</taxon>
    </lineage>
</organism>
<keyword evidence="1" id="KW-0472">Membrane</keyword>
<gene>
    <name evidence="2" type="ORF">SAMN04488054_11483</name>
</gene>
<feature type="transmembrane region" description="Helical" evidence="1">
    <location>
        <begin position="88"/>
        <end position="105"/>
    </location>
</feature>